<evidence type="ECO:0000256" key="8">
    <source>
        <dbReference type="ARBA" id="ARBA00023077"/>
    </source>
</evidence>
<evidence type="ECO:0000256" key="6">
    <source>
        <dbReference type="ARBA" id="ARBA00023004"/>
    </source>
</evidence>
<reference evidence="16 17" key="1">
    <citation type="submission" date="2019-06" db="EMBL/GenBank/DDBJ databases">
        <title>Genome organization and adaptive potential of archetypical organophosphate degarding Sphingobium fuliginis ATCC 27551.</title>
        <authorList>
            <person name="Sarwar A."/>
            <person name="Parthasarathy S."/>
            <person name="Singh C."/>
            <person name="Siddavattam D."/>
        </authorList>
    </citation>
    <scope>NUCLEOTIDE SEQUENCE [LARGE SCALE GENOMIC DNA]</scope>
    <source>
        <strain evidence="16 17">ATCC 27551</strain>
    </source>
</reference>
<evidence type="ECO:0000256" key="4">
    <source>
        <dbReference type="ARBA" id="ARBA00022496"/>
    </source>
</evidence>
<evidence type="ECO:0000256" key="1">
    <source>
        <dbReference type="ARBA" id="ARBA00004571"/>
    </source>
</evidence>
<gene>
    <name evidence="16" type="ORF">FIL70_08525</name>
</gene>
<evidence type="ECO:0000313" key="17">
    <source>
        <dbReference type="Proteomes" id="UP000311469"/>
    </source>
</evidence>
<dbReference type="PROSITE" id="PS52016">
    <property type="entry name" value="TONB_DEPENDENT_REC_3"/>
    <property type="match status" value="1"/>
</dbReference>
<dbReference type="PANTHER" id="PTHR32552">
    <property type="entry name" value="FERRICHROME IRON RECEPTOR-RELATED"/>
    <property type="match status" value="1"/>
</dbReference>
<accession>A0A5B8CGV2</accession>
<dbReference type="KEGG" id="sufl:FIL70_08525"/>
<keyword evidence="3 11" id="KW-1134">Transmembrane beta strand</keyword>
<name>A0A5B8CGV2_SPHSA</name>
<keyword evidence="6" id="KW-0408">Iron</keyword>
<evidence type="ECO:0000256" key="12">
    <source>
        <dbReference type="RuleBase" id="RU003357"/>
    </source>
</evidence>
<keyword evidence="10 11" id="KW-0998">Cell outer membrane</keyword>
<evidence type="ECO:0000313" key="16">
    <source>
        <dbReference type="EMBL" id="QDC37257.1"/>
    </source>
</evidence>
<dbReference type="EMBL" id="CP041016">
    <property type="protein sequence ID" value="QDC37257.1"/>
    <property type="molecule type" value="Genomic_DNA"/>
</dbReference>
<feature type="domain" description="TonB-dependent receptor-like beta-barrel" evidence="14">
    <location>
        <begin position="363"/>
        <end position="812"/>
    </location>
</feature>
<evidence type="ECO:0000259" key="14">
    <source>
        <dbReference type="Pfam" id="PF00593"/>
    </source>
</evidence>
<dbReference type="InterPro" id="IPR012910">
    <property type="entry name" value="Plug_dom"/>
</dbReference>
<protein>
    <submittedName>
        <fullName evidence="16">TonB-dependent receptor</fullName>
    </submittedName>
</protein>
<evidence type="ECO:0000256" key="5">
    <source>
        <dbReference type="ARBA" id="ARBA00022692"/>
    </source>
</evidence>
<keyword evidence="4" id="KW-0410">Iron transport</keyword>
<dbReference type="Pfam" id="PF00593">
    <property type="entry name" value="TonB_dep_Rec_b-barrel"/>
    <property type="match status" value="1"/>
</dbReference>
<keyword evidence="9 11" id="KW-0472">Membrane</keyword>
<dbReference type="Proteomes" id="UP000311469">
    <property type="component" value="Chromosome cSF1"/>
</dbReference>
<dbReference type="SUPFAM" id="SSF56935">
    <property type="entry name" value="Porins"/>
    <property type="match status" value="1"/>
</dbReference>
<dbReference type="CDD" id="cd01347">
    <property type="entry name" value="ligand_gated_channel"/>
    <property type="match status" value="1"/>
</dbReference>
<proteinExistence type="inferred from homology"/>
<dbReference type="GO" id="GO:0009279">
    <property type="term" value="C:cell outer membrane"/>
    <property type="evidence" value="ECO:0007669"/>
    <property type="project" value="UniProtKB-SubCell"/>
</dbReference>
<evidence type="ECO:0000256" key="7">
    <source>
        <dbReference type="ARBA" id="ARBA00023065"/>
    </source>
</evidence>
<keyword evidence="16" id="KW-0675">Receptor</keyword>
<sequence length="848" mass="92359">MVRFRTFHNLARARQRSKAGRSARLLGAVWRGEDIMEAAISRGVCRTLAVGTAIGFAGFFAGVCSAQEGESELIGERRSRSTSAQANAASGPAPTPAGIEDIVVTARRSSESAQRVPIAMTALSAQTLEDLSIRDVLEIQKVTPGLFVSSAEVSGRAKLTIRGQSETDDKITADGSVGVYIDGANYGGGQYGLRSSLLDVERIEVLKGPQGTLFGKNTTGGALNITTRHPTYEWGGYVDLLYGSYNNAQALVAANVPVAEDRLALRFVGQVITREGYYREAFNRASNVDNTLTGRIQLRADPSDNVSILLSGEYVQARNTEAHIVLTNDSLLASSSATLFLGTAATELGLNPASAADRMKAYSVWRGYYDAYQDRSSRRGYSDTLQPRDDVDMHSLSANISVDIGALTAKSITSYRHLSRHFNLDGDGTPFDFIYQRSATKSDYVGQEFQLIESDGAGLDWQAGLFFDRKTGTEYTASDIAIFTNPARSVISEVDVKNSSWAAYAQAVYHLGPQLRVTGGLRYTRDRREMDAKNRRDLAVAVPPLPAGGASRCNLLAPAAGGPTFPACSYEVTAKFNRYTWLASVDWRPVDRVMLYGTVSTGYRSGGFSIPGSDQYATIAARDAAFTPYKPETVTNYEVGFKSDLLDRRLRLNGSLFYQDYRDIQQRIRDSVNGLLVTLIRNAARARIYGGELEITARPTTQLTLGGSLSYLNARFKEYRALDAAGNLLDLTGQPFAAPEWTFSGSVDYEVPLRDGSLGLHLNYAWTDDVVHAPGTPDVASVTQRAYGLLDGRVSWSIDSQDLEISVFGKNLTDKRYFSSLVNVQSSGFNFGFAAAPRTFGIQARKTF</sequence>
<evidence type="ECO:0000256" key="13">
    <source>
        <dbReference type="SAM" id="MobiDB-lite"/>
    </source>
</evidence>
<keyword evidence="5 11" id="KW-0812">Transmembrane</keyword>
<evidence type="ECO:0000256" key="10">
    <source>
        <dbReference type="ARBA" id="ARBA00023237"/>
    </source>
</evidence>
<keyword evidence="7" id="KW-0406">Ion transport</keyword>
<dbReference type="InterPro" id="IPR000531">
    <property type="entry name" value="Beta-barrel_TonB"/>
</dbReference>
<dbReference type="Pfam" id="PF07715">
    <property type="entry name" value="Plug"/>
    <property type="match status" value="1"/>
</dbReference>
<dbReference type="InterPro" id="IPR036942">
    <property type="entry name" value="Beta-barrel_TonB_sf"/>
</dbReference>
<organism evidence="16 17">
    <name type="scientific">Sphingobium fuliginis ATCC 27551</name>
    <dbReference type="NCBI Taxonomy" id="1208342"/>
    <lineage>
        <taxon>Bacteria</taxon>
        <taxon>Pseudomonadati</taxon>
        <taxon>Pseudomonadota</taxon>
        <taxon>Alphaproteobacteria</taxon>
        <taxon>Sphingomonadales</taxon>
        <taxon>Sphingomonadaceae</taxon>
        <taxon>Sphingobium</taxon>
    </lineage>
</organism>
<evidence type="ECO:0000256" key="9">
    <source>
        <dbReference type="ARBA" id="ARBA00023136"/>
    </source>
</evidence>
<evidence type="ECO:0000259" key="15">
    <source>
        <dbReference type="Pfam" id="PF07715"/>
    </source>
</evidence>
<keyword evidence="8 12" id="KW-0798">TonB box</keyword>
<evidence type="ECO:0000256" key="3">
    <source>
        <dbReference type="ARBA" id="ARBA00022452"/>
    </source>
</evidence>
<dbReference type="PANTHER" id="PTHR32552:SF81">
    <property type="entry name" value="TONB-DEPENDENT OUTER MEMBRANE RECEPTOR"/>
    <property type="match status" value="1"/>
</dbReference>
<dbReference type="InterPro" id="IPR039426">
    <property type="entry name" value="TonB-dep_rcpt-like"/>
</dbReference>
<comment type="subcellular location">
    <subcellularLocation>
        <location evidence="1 11">Cell outer membrane</location>
        <topology evidence="1 11">Multi-pass membrane protein</topology>
    </subcellularLocation>
</comment>
<comment type="similarity">
    <text evidence="11 12">Belongs to the TonB-dependent receptor family.</text>
</comment>
<dbReference type="GO" id="GO:0006826">
    <property type="term" value="P:iron ion transport"/>
    <property type="evidence" value="ECO:0007669"/>
    <property type="project" value="UniProtKB-KW"/>
</dbReference>
<feature type="region of interest" description="Disordered" evidence="13">
    <location>
        <begin position="74"/>
        <end position="97"/>
    </location>
</feature>
<dbReference type="Gene3D" id="2.40.170.20">
    <property type="entry name" value="TonB-dependent receptor, beta-barrel domain"/>
    <property type="match status" value="1"/>
</dbReference>
<keyword evidence="2 11" id="KW-0813">Transport</keyword>
<evidence type="ECO:0000256" key="11">
    <source>
        <dbReference type="PROSITE-ProRule" id="PRU01360"/>
    </source>
</evidence>
<feature type="domain" description="TonB-dependent receptor plug" evidence="15">
    <location>
        <begin position="113"/>
        <end position="222"/>
    </location>
</feature>
<dbReference type="AlphaFoldDB" id="A0A5B8CGV2"/>
<evidence type="ECO:0000256" key="2">
    <source>
        <dbReference type="ARBA" id="ARBA00022448"/>
    </source>
</evidence>